<gene>
    <name evidence="2" type="ORF">PGLA1383_LOCUS17463</name>
    <name evidence="1" type="ORF">PGLA1383_LOCUS3089</name>
</gene>
<comment type="caution">
    <text evidence="2">The sequence shown here is derived from an EMBL/GenBank/DDBJ whole genome shotgun (WGS) entry which is preliminary data.</text>
</comment>
<sequence>MALAKPFNEPVKQDLFDTAMHVPSQHPKYTYTHLCIHVIDLIEPNALHGILPQLWGLHRLTELNAPSFEATDLSNCFRAEQSHLSAVIKLYNSRPPNTTTVKATISRRKTICTLQQRGL</sequence>
<evidence type="ECO:0000313" key="2">
    <source>
        <dbReference type="EMBL" id="CAE8599085.1"/>
    </source>
</evidence>
<reference evidence="2" key="1">
    <citation type="submission" date="2021-02" db="EMBL/GenBank/DDBJ databases">
        <authorList>
            <person name="Dougan E. K."/>
            <person name="Rhodes N."/>
            <person name="Thang M."/>
            <person name="Chan C."/>
        </authorList>
    </citation>
    <scope>NUCLEOTIDE SEQUENCE</scope>
</reference>
<dbReference type="EMBL" id="CAJNNV010010815">
    <property type="protein sequence ID" value="CAE8599085.1"/>
    <property type="molecule type" value="Genomic_DNA"/>
</dbReference>
<dbReference type="EMBL" id="CAJNNV010001028">
    <property type="protein sequence ID" value="CAE8584148.1"/>
    <property type="molecule type" value="Genomic_DNA"/>
</dbReference>
<keyword evidence="3" id="KW-1185">Reference proteome</keyword>
<name>A0A813EAI3_POLGL</name>
<dbReference type="AlphaFoldDB" id="A0A813EAI3"/>
<protein>
    <submittedName>
        <fullName evidence="2">Uncharacterized protein</fullName>
    </submittedName>
</protein>
<evidence type="ECO:0000313" key="3">
    <source>
        <dbReference type="Proteomes" id="UP000654075"/>
    </source>
</evidence>
<dbReference type="Proteomes" id="UP000654075">
    <property type="component" value="Unassembled WGS sequence"/>
</dbReference>
<accession>A0A813EAI3</accession>
<proteinExistence type="predicted"/>
<evidence type="ECO:0000313" key="1">
    <source>
        <dbReference type="EMBL" id="CAE8584148.1"/>
    </source>
</evidence>
<organism evidence="2 3">
    <name type="scientific">Polarella glacialis</name>
    <name type="common">Dinoflagellate</name>
    <dbReference type="NCBI Taxonomy" id="89957"/>
    <lineage>
        <taxon>Eukaryota</taxon>
        <taxon>Sar</taxon>
        <taxon>Alveolata</taxon>
        <taxon>Dinophyceae</taxon>
        <taxon>Suessiales</taxon>
        <taxon>Suessiaceae</taxon>
        <taxon>Polarella</taxon>
    </lineage>
</organism>